<dbReference type="EMBL" id="CM017876">
    <property type="protein sequence ID" value="KAG1342866.1"/>
    <property type="molecule type" value="Genomic_DNA"/>
</dbReference>
<organism evidence="3 4">
    <name type="scientific">Cocos nucifera</name>
    <name type="common">Coconut palm</name>
    <dbReference type="NCBI Taxonomy" id="13894"/>
    <lineage>
        <taxon>Eukaryota</taxon>
        <taxon>Viridiplantae</taxon>
        <taxon>Streptophyta</taxon>
        <taxon>Embryophyta</taxon>
        <taxon>Tracheophyta</taxon>
        <taxon>Spermatophyta</taxon>
        <taxon>Magnoliopsida</taxon>
        <taxon>Liliopsida</taxon>
        <taxon>Arecaceae</taxon>
        <taxon>Arecoideae</taxon>
        <taxon>Cocoseae</taxon>
        <taxon>Attaleinae</taxon>
        <taxon>Cocos</taxon>
    </lineage>
</organism>
<dbReference type="OrthoDB" id="2305498at2759"/>
<reference evidence="3" key="2">
    <citation type="submission" date="2019-07" db="EMBL/GenBank/DDBJ databases">
        <authorList>
            <person name="Yang Y."/>
            <person name="Bocs S."/>
            <person name="Baudouin L."/>
        </authorList>
    </citation>
    <scope>NUCLEOTIDE SEQUENCE</scope>
    <source>
        <tissue evidence="3">Spear leaf of Hainan Tall coconut</tissue>
    </source>
</reference>
<name>A0A8K0N2L0_COCNU</name>
<evidence type="ECO:0000256" key="1">
    <source>
        <dbReference type="SAM" id="MobiDB-lite"/>
    </source>
</evidence>
<evidence type="ECO:0000313" key="4">
    <source>
        <dbReference type="Proteomes" id="UP000797356"/>
    </source>
</evidence>
<evidence type="ECO:0000313" key="3">
    <source>
        <dbReference type="EMBL" id="KAG1342866.1"/>
    </source>
</evidence>
<keyword evidence="4" id="KW-1185">Reference proteome</keyword>
<dbReference type="AlphaFoldDB" id="A0A8K0N2L0"/>
<gene>
    <name evidence="3" type="ORF">COCNU_05G010950</name>
</gene>
<dbReference type="PROSITE" id="PS50151">
    <property type="entry name" value="UVR"/>
    <property type="match status" value="1"/>
</dbReference>
<dbReference type="InterPro" id="IPR050718">
    <property type="entry name" value="ApaG-like"/>
</dbReference>
<feature type="region of interest" description="Disordered" evidence="1">
    <location>
        <begin position="1"/>
        <end position="31"/>
    </location>
</feature>
<protein>
    <recommendedName>
        <fullName evidence="2">UVR domain-containing protein</fullName>
    </recommendedName>
</protein>
<sequence length="96" mass="10601">MAVSSSNHSSPSERDGTEGGDDGIVGSEGDKTAASFLSRSQTYSLLKQQMAVAAKFEDYKEAARIRDSLKSFEEEEPVLRLRRLMRKAIDEESVQS</sequence>
<feature type="compositionally biased region" description="Polar residues" evidence="1">
    <location>
        <begin position="1"/>
        <end position="10"/>
    </location>
</feature>
<dbReference type="PANTHER" id="PTHR47191">
    <property type="entry name" value="OS05G0170800 PROTEIN"/>
    <property type="match status" value="1"/>
</dbReference>
<dbReference type="InterPro" id="IPR001943">
    <property type="entry name" value="UVR_dom"/>
</dbReference>
<dbReference type="Proteomes" id="UP000797356">
    <property type="component" value="Chromosome 5"/>
</dbReference>
<proteinExistence type="predicted"/>
<dbReference type="InterPro" id="IPR036876">
    <property type="entry name" value="UVR_dom_sf"/>
</dbReference>
<dbReference type="SUPFAM" id="SSF46600">
    <property type="entry name" value="C-terminal UvrC-binding domain of UvrB"/>
    <property type="match status" value="1"/>
</dbReference>
<comment type="caution">
    <text evidence="3">The sequence shown here is derived from an EMBL/GenBank/DDBJ whole genome shotgun (WGS) entry which is preliminary data.</text>
</comment>
<accession>A0A8K0N2L0</accession>
<feature type="domain" description="UVR" evidence="2">
    <location>
        <begin position="40"/>
        <end position="75"/>
    </location>
</feature>
<reference evidence="3" key="1">
    <citation type="journal article" date="2017" name="Gigascience">
        <title>The genome draft of coconut (Cocos nucifera).</title>
        <authorList>
            <person name="Xiao Y."/>
            <person name="Xu P."/>
            <person name="Fan H."/>
            <person name="Baudouin L."/>
            <person name="Xia W."/>
            <person name="Bocs S."/>
            <person name="Xu J."/>
            <person name="Li Q."/>
            <person name="Guo A."/>
            <person name="Zhou L."/>
            <person name="Li J."/>
            <person name="Wu Y."/>
            <person name="Ma Z."/>
            <person name="Armero A."/>
            <person name="Issali A.E."/>
            <person name="Liu N."/>
            <person name="Peng M."/>
            <person name="Yang Y."/>
        </authorList>
    </citation>
    <scope>NUCLEOTIDE SEQUENCE</scope>
    <source>
        <tissue evidence="3">Spear leaf of Hainan Tall coconut</tissue>
    </source>
</reference>
<dbReference type="PANTHER" id="PTHR47191:SF2">
    <property type="entry name" value="OS05G0170800 PROTEIN"/>
    <property type="match status" value="1"/>
</dbReference>
<evidence type="ECO:0000259" key="2">
    <source>
        <dbReference type="PROSITE" id="PS50151"/>
    </source>
</evidence>